<evidence type="ECO:0000313" key="7">
    <source>
        <dbReference type="Proteomes" id="UP000726105"/>
    </source>
</evidence>
<dbReference type="GO" id="GO:0016620">
    <property type="term" value="F:oxidoreductase activity, acting on the aldehyde or oxo group of donors, NAD or NADP as acceptor"/>
    <property type="evidence" value="ECO:0007669"/>
    <property type="project" value="InterPro"/>
</dbReference>
<dbReference type="InterPro" id="IPR029510">
    <property type="entry name" value="Ald_DH_CS_GLU"/>
</dbReference>
<comment type="caution">
    <text evidence="6">The sequence shown here is derived from an EMBL/GenBank/DDBJ whole genome shotgun (WGS) entry which is preliminary data.</text>
</comment>
<feature type="active site" evidence="3">
    <location>
        <position position="271"/>
    </location>
</feature>
<evidence type="ECO:0000259" key="5">
    <source>
        <dbReference type="Pfam" id="PF00171"/>
    </source>
</evidence>
<comment type="similarity">
    <text evidence="1 4">Belongs to the aldehyde dehydrogenase family.</text>
</comment>
<protein>
    <submittedName>
        <fullName evidence="6">Aldehyde dehydrogenase family protein</fullName>
    </submittedName>
</protein>
<dbReference type="PROSITE" id="PS00687">
    <property type="entry name" value="ALDEHYDE_DEHYDR_GLU"/>
    <property type="match status" value="1"/>
</dbReference>
<dbReference type="SUPFAM" id="SSF53720">
    <property type="entry name" value="ALDH-like"/>
    <property type="match status" value="1"/>
</dbReference>
<reference evidence="6 7" key="1">
    <citation type="submission" date="2020-10" db="EMBL/GenBank/DDBJ databases">
        <title>Connecting structure to function with the recovery of over 1000 high-quality activated sludge metagenome-assembled genomes encoding full-length rRNA genes using long-read sequencing.</title>
        <authorList>
            <person name="Singleton C.M."/>
            <person name="Petriglieri F."/>
            <person name="Kristensen J.M."/>
            <person name="Kirkegaard R.H."/>
            <person name="Michaelsen T.Y."/>
            <person name="Andersen M.H."/>
            <person name="Karst S.M."/>
            <person name="Dueholm M.S."/>
            <person name="Nielsen P.H."/>
            <person name="Albertsen M."/>
        </authorList>
    </citation>
    <scope>NUCLEOTIDE SEQUENCE [LARGE SCALE GENOMIC DNA]</scope>
    <source>
        <strain evidence="6">Ega_18-Q3-R5-49_MAXAC.001</strain>
    </source>
</reference>
<name>A0A935IV30_9MICO</name>
<evidence type="ECO:0000256" key="2">
    <source>
        <dbReference type="ARBA" id="ARBA00023002"/>
    </source>
</evidence>
<dbReference type="PANTHER" id="PTHR42804">
    <property type="entry name" value="ALDEHYDE DEHYDROGENASE"/>
    <property type="match status" value="1"/>
</dbReference>
<proteinExistence type="inferred from homology"/>
<gene>
    <name evidence="6" type="ORF">IPI13_08990</name>
</gene>
<sequence length="499" mass="53392">MSVPTHTTPPPPIPQEVRDWVPATRTLLVGGSMVEPRGETWDVFNPATEAVIATVSGASADQVDAAVLAARNAFPAWAALSGAERGAYIHRFADALEAAADRLLPSIVNEVGTPVSLAEYLQVKMAVQEHLRWAADAAATDRTVHLGRYETPWPTMSDVVHEPVGVVAAITGYNYPLNLAIFKFGAALAAGCTVVLLPSPRTPLTTLLLGDLIQESGLPPGVMNVIIGGADVGRQLSSHPDVDRVSFTGSDGVGALIMEQAARNLAGVTLELGGKSPSIVMPDVDVAKVAVEMHLRWSRNAGQGCAALARLLVHESRFDEFVEAGASAFDQMVVGDPWDRATNIGPLIRPDHQARVQSFITDSLAVGGRKLLEVTKPLPEKGWYVNPVLLGGLDHSARACQEEIFGPIAVLVPFKDTEDAIRLANDTKYGLAANVWCNDPIEARRVADRVRAGTVWINGGGGMRPDAPFGGFGRSGIGRELGEWGMREYLEVKHVQWRL</sequence>
<feature type="domain" description="Aldehyde dehydrogenase" evidence="5">
    <location>
        <begin position="35"/>
        <end position="495"/>
    </location>
</feature>
<dbReference type="EMBL" id="JADJIB010000003">
    <property type="protein sequence ID" value="MBK7273288.1"/>
    <property type="molecule type" value="Genomic_DNA"/>
</dbReference>
<evidence type="ECO:0000256" key="1">
    <source>
        <dbReference type="ARBA" id="ARBA00009986"/>
    </source>
</evidence>
<dbReference type="InterPro" id="IPR016161">
    <property type="entry name" value="Ald_DH/histidinol_DH"/>
</dbReference>
<evidence type="ECO:0000313" key="6">
    <source>
        <dbReference type="EMBL" id="MBK7273288.1"/>
    </source>
</evidence>
<dbReference type="InterPro" id="IPR016163">
    <property type="entry name" value="Ald_DH_C"/>
</dbReference>
<dbReference type="FunFam" id="3.40.605.10:FF:000007">
    <property type="entry name" value="NAD/NADP-dependent betaine aldehyde dehydrogenase"/>
    <property type="match status" value="1"/>
</dbReference>
<dbReference type="AlphaFoldDB" id="A0A935IV30"/>
<keyword evidence="2 4" id="KW-0560">Oxidoreductase</keyword>
<accession>A0A935IV30</accession>
<dbReference type="InterPro" id="IPR016162">
    <property type="entry name" value="Ald_DH_N"/>
</dbReference>
<evidence type="ECO:0000256" key="3">
    <source>
        <dbReference type="PROSITE-ProRule" id="PRU10007"/>
    </source>
</evidence>
<dbReference type="CDD" id="cd07089">
    <property type="entry name" value="ALDH_CddD-AldA-like"/>
    <property type="match status" value="1"/>
</dbReference>
<dbReference type="Pfam" id="PF00171">
    <property type="entry name" value="Aldedh"/>
    <property type="match status" value="1"/>
</dbReference>
<organism evidence="6 7">
    <name type="scientific">Candidatus Phosphoribacter hodrii</name>
    <dbReference type="NCBI Taxonomy" id="2953743"/>
    <lineage>
        <taxon>Bacteria</taxon>
        <taxon>Bacillati</taxon>
        <taxon>Actinomycetota</taxon>
        <taxon>Actinomycetes</taxon>
        <taxon>Micrococcales</taxon>
        <taxon>Dermatophilaceae</taxon>
        <taxon>Candidatus Phosphoribacter</taxon>
    </lineage>
</organism>
<evidence type="ECO:0000256" key="4">
    <source>
        <dbReference type="RuleBase" id="RU003345"/>
    </source>
</evidence>
<dbReference type="InterPro" id="IPR015590">
    <property type="entry name" value="Aldehyde_DH_dom"/>
</dbReference>
<dbReference type="Gene3D" id="3.40.605.10">
    <property type="entry name" value="Aldehyde Dehydrogenase, Chain A, domain 1"/>
    <property type="match status" value="1"/>
</dbReference>
<dbReference type="Gene3D" id="3.40.309.10">
    <property type="entry name" value="Aldehyde Dehydrogenase, Chain A, domain 2"/>
    <property type="match status" value="1"/>
</dbReference>
<dbReference type="Proteomes" id="UP000726105">
    <property type="component" value="Unassembled WGS sequence"/>
</dbReference>
<dbReference type="PANTHER" id="PTHR42804:SF1">
    <property type="entry name" value="ALDEHYDE DEHYDROGENASE-RELATED"/>
    <property type="match status" value="1"/>
</dbReference>